<dbReference type="OMA" id="VCDFYVQ"/>
<evidence type="ECO:0000313" key="5">
    <source>
        <dbReference type="Proteomes" id="UP000070544"/>
    </source>
</evidence>
<dbReference type="InterPro" id="IPR021829">
    <property type="entry name" value="DUF3419"/>
</dbReference>
<feature type="transmembrane region" description="Helical" evidence="2">
    <location>
        <begin position="89"/>
        <end position="109"/>
    </location>
</feature>
<gene>
    <name evidence="4" type="ORF">M427DRAFT_69527</name>
</gene>
<keyword evidence="5" id="KW-1185">Reference proteome</keyword>
<sequence length="936" mass="104910">MSAPARPASPVRGQPPVVKQNFKPVVQNDAQVFMETVRTYIAVPLLVLSGGLFVTSFLAPRWGSVSKAAQGVKVPDAVHQLAPSEIGPIAFGSLLLAIVFLLSAIYLTYDSQIKPTIVFAWNVFLKPLVQLWTHHHGDHQARLEAFYKDQASVYDQTRRRLLRGRSTMLKLAAAQLKQYYPAKDHPTPLSIASLEEKSLHTTSYKRQLYRSLASEIPKALPPASKGTEEVDGSASPEVLPSPPDSPEVGANIGLGGVSGKTKVAWVDVGGGTGENIERMNAFYHVSNFDVVYLVDITPSLCEVARRRFERLGWANVRVICGDAEKFEIPAEDGGAEGVEVALITLSYSLSMLETIFPIVDALSQLLSLTGIIAVADFYAPPKRAPQDPSRERSWFGRWFWQMWFDADNVYLQPHRREYLEHKFATVKTVSALNYIFWPFIRIPYYVYLGCRKDGLLSPFALDEIESAVALTESLSASVAVGNNGSITSDASPRLTPSNLFRSSSDDDFSTSNDFVPGQDSPRLRPTELKRLTSTDRLTLAGQGFVHGQGMRWRQPFDARVIPNFSTYLYAFAWEDPRTDIEALNLQPDDRMMVITSGGCNALEYVIKGIGRIHCVDMNPCQNNMLELKLAALSSLDYADFWQLFGEGYHPRFRSLLDSHLSPYLSSHALQYWKTNSGFSNLFKTGGSGMAVRVFQMVSRIGRLKKHVLAMCEAETLEEQKQIWAEKIRPVFLSNVLIKVLDNPKFHWVALGVPPRQMAMLLEEGTSSEYIIDTIDPVIEQTHLKTDNYFYYSCLMMKYNKQSCPTYLKEDGFNELKNNPSKLDAIQIHTDSIVNVLNTKVQAEELTKVILMDHLDWFDRAMLMDELTALTPKVKTGGQVFWRSAAKYPWYNAVFEELGYEVKAIQIRQPGSTCIDRVNMYASFYVGTKKPVSVAAA</sequence>
<keyword evidence="2" id="KW-1133">Transmembrane helix</keyword>
<dbReference type="PANTHER" id="PTHR47473:SF1">
    <property type="entry name" value="METHYLTRANSFERASE DOMAIN-CONTAINING PROTEIN"/>
    <property type="match status" value="1"/>
</dbReference>
<keyword evidence="2" id="KW-0472">Membrane</keyword>
<feature type="region of interest" description="Disordered" evidence="1">
    <location>
        <begin position="219"/>
        <end position="251"/>
    </location>
</feature>
<dbReference type="OrthoDB" id="10253390at2759"/>
<evidence type="ECO:0000259" key="3">
    <source>
        <dbReference type="Pfam" id="PF13649"/>
    </source>
</evidence>
<keyword evidence="2" id="KW-0812">Transmembrane</keyword>
<dbReference type="Pfam" id="PF11899">
    <property type="entry name" value="DUF3419"/>
    <property type="match status" value="1"/>
</dbReference>
<protein>
    <recommendedName>
        <fullName evidence="3">Methyltransferase domain-containing protein</fullName>
    </recommendedName>
</protein>
<name>A0A139AHB4_GONPJ</name>
<dbReference type="SUPFAM" id="SSF53335">
    <property type="entry name" value="S-adenosyl-L-methionine-dependent methyltransferases"/>
    <property type="match status" value="1"/>
</dbReference>
<accession>A0A139AHB4</accession>
<dbReference type="InterPro" id="IPR029063">
    <property type="entry name" value="SAM-dependent_MTases_sf"/>
</dbReference>
<dbReference type="AlphaFoldDB" id="A0A139AHB4"/>
<organism evidence="4 5">
    <name type="scientific">Gonapodya prolifera (strain JEL478)</name>
    <name type="common">Monoblepharis prolifera</name>
    <dbReference type="NCBI Taxonomy" id="1344416"/>
    <lineage>
        <taxon>Eukaryota</taxon>
        <taxon>Fungi</taxon>
        <taxon>Fungi incertae sedis</taxon>
        <taxon>Chytridiomycota</taxon>
        <taxon>Chytridiomycota incertae sedis</taxon>
        <taxon>Monoblepharidomycetes</taxon>
        <taxon>Monoblepharidales</taxon>
        <taxon>Gonapodyaceae</taxon>
        <taxon>Gonapodya</taxon>
    </lineage>
</organism>
<reference evidence="4 5" key="1">
    <citation type="journal article" date="2015" name="Genome Biol. Evol.">
        <title>Phylogenomic analyses indicate that early fungi evolved digesting cell walls of algal ancestors of land plants.</title>
        <authorList>
            <person name="Chang Y."/>
            <person name="Wang S."/>
            <person name="Sekimoto S."/>
            <person name="Aerts A.L."/>
            <person name="Choi C."/>
            <person name="Clum A."/>
            <person name="LaButti K.M."/>
            <person name="Lindquist E.A."/>
            <person name="Yee Ngan C."/>
            <person name="Ohm R.A."/>
            <person name="Salamov A.A."/>
            <person name="Grigoriev I.V."/>
            <person name="Spatafora J.W."/>
            <person name="Berbee M.L."/>
        </authorList>
    </citation>
    <scope>NUCLEOTIDE SEQUENCE [LARGE SCALE GENOMIC DNA]</scope>
    <source>
        <strain evidence="4 5">JEL478</strain>
    </source>
</reference>
<dbReference type="CDD" id="cd02440">
    <property type="entry name" value="AdoMet_MTases"/>
    <property type="match status" value="1"/>
</dbReference>
<dbReference type="Gene3D" id="3.40.50.150">
    <property type="entry name" value="Vaccinia Virus protein VP39"/>
    <property type="match status" value="1"/>
</dbReference>
<evidence type="ECO:0000256" key="1">
    <source>
        <dbReference type="SAM" id="MobiDB-lite"/>
    </source>
</evidence>
<evidence type="ECO:0000256" key="2">
    <source>
        <dbReference type="SAM" id="Phobius"/>
    </source>
</evidence>
<dbReference type="EMBL" id="KQ965756">
    <property type="protein sequence ID" value="KXS16212.1"/>
    <property type="molecule type" value="Genomic_DNA"/>
</dbReference>
<dbReference type="Pfam" id="PF13649">
    <property type="entry name" value="Methyltransf_25"/>
    <property type="match status" value="1"/>
</dbReference>
<feature type="transmembrane region" description="Helical" evidence="2">
    <location>
        <begin position="40"/>
        <end position="59"/>
    </location>
</feature>
<evidence type="ECO:0000313" key="4">
    <source>
        <dbReference type="EMBL" id="KXS16212.1"/>
    </source>
</evidence>
<proteinExistence type="predicted"/>
<dbReference type="STRING" id="1344416.A0A139AHB4"/>
<feature type="domain" description="Methyltransferase" evidence="3">
    <location>
        <begin position="266"/>
        <end position="330"/>
    </location>
</feature>
<dbReference type="Proteomes" id="UP000070544">
    <property type="component" value="Unassembled WGS sequence"/>
</dbReference>
<dbReference type="InterPro" id="IPR041698">
    <property type="entry name" value="Methyltransf_25"/>
</dbReference>
<feature type="region of interest" description="Disordered" evidence="1">
    <location>
        <begin position="501"/>
        <end position="523"/>
    </location>
</feature>
<dbReference type="PANTHER" id="PTHR47473">
    <property type="entry name" value="BTA1P"/>
    <property type="match status" value="1"/>
</dbReference>